<organism evidence="3 4">
    <name type="scientific">Acrobeloides nanus</name>
    <dbReference type="NCBI Taxonomy" id="290746"/>
    <lineage>
        <taxon>Eukaryota</taxon>
        <taxon>Metazoa</taxon>
        <taxon>Ecdysozoa</taxon>
        <taxon>Nematoda</taxon>
        <taxon>Chromadorea</taxon>
        <taxon>Rhabditida</taxon>
        <taxon>Tylenchina</taxon>
        <taxon>Cephalobomorpha</taxon>
        <taxon>Cephaloboidea</taxon>
        <taxon>Cephalobidae</taxon>
        <taxon>Acrobeloides</taxon>
    </lineage>
</organism>
<dbReference type="PANTHER" id="PTHR46137">
    <property type="entry name" value="OS05G0310600 PROTEIN"/>
    <property type="match status" value="1"/>
</dbReference>
<evidence type="ECO:0000313" key="4">
    <source>
        <dbReference type="WBParaSite" id="ACRNAN_scaffold588.g11235.t1"/>
    </source>
</evidence>
<protein>
    <submittedName>
        <fullName evidence="4">LRAT domain-containing protein</fullName>
    </submittedName>
</protein>
<dbReference type="Proteomes" id="UP000887540">
    <property type="component" value="Unplaced"/>
</dbReference>
<dbReference type="PANTHER" id="PTHR46137:SF1">
    <property type="entry name" value="LRAT DOMAIN-CONTAINING PROTEIN"/>
    <property type="match status" value="1"/>
</dbReference>
<keyword evidence="1" id="KW-0812">Transmembrane</keyword>
<accession>A0A914E6A1</accession>
<feature type="domain" description="LRAT" evidence="2">
    <location>
        <begin position="158"/>
        <end position="272"/>
    </location>
</feature>
<evidence type="ECO:0000256" key="1">
    <source>
        <dbReference type="SAM" id="Phobius"/>
    </source>
</evidence>
<dbReference type="WBParaSite" id="ACRNAN_scaffold588.g11235.t1">
    <property type="protein sequence ID" value="ACRNAN_scaffold588.g11235.t1"/>
    <property type="gene ID" value="ACRNAN_scaffold588.g11235"/>
</dbReference>
<dbReference type="Pfam" id="PF04970">
    <property type="entry name" value="LRAT"/>
    <property type="match status" value="1"/>
</dbReference>
<keyword evidence="3" id="KW-1185">Reference proteome</keyword>
<dbReference type="PROSITE" id="PS51934">
    <property type="entry name" value="LRAT"/>
    <property type="match status" value="1"/>
</dbReference>
<dbReference type="Gene3D" id="3.90.1720.10">
    <property type="entry name" value="endopeptidase domain like (from Nostoc punctiforme)"/>
    <property type="match status" value="1"/>
</dbReference>
<keyword evidence="1" id="KW-0472">Membrane</keyword>
<evidence type="ECO:0000313" key="3">
    <source>
        <dbReference type="Proteomes" id="UP000887540"/>
    </source>
</evidence>
<feature type="transmembrane region" description="Helical" evidence="1">
    <location>
        <begin position="276"/>
        <end position="297"/>
    </location>
</feature>
<dbReference type="AlphaFoldDB" id="A0A914E6A1"/>
<dbReference type="InterPro" id="IPR007053">
    <property type="entry name" value="LRAT_dom"/>
</dbReference>
<sequence length="317" mass="36542">MSEQMQIPHTPVESMEVDDQVVPQEQNLQNEIIETEASVSSSTNLPLEDFISWINDVPESAERIYGKTPVGQWFCLVLITLIEKTSYETRLYMDEDHRDKEWLGPWYQIWEEARYIEKETWTTYDKAMTHIVTRRFKLQKDLRGEISTQVLNKGDHIQSTLIDGWIHHEGIYVGDDNVIHISPHSNGIAEAWSQKLESCCRTGKVFPNFADTPTSEIRVVVYRIRLRKRDDIIDTASFLAKQCFLDGDYNLIKKNCQHFASFCASGEEHMTDAPQLLVTGGLIAGIAGLIGFAAWFGKESAREQVRREQDRAREEER</sequence>
<proteinExistence type="predicted"/>
<reference evidence="4" key="1">
    <citation type="submission" date="2022-11" db="UniProtKB">
        <authorList>
            <consortium name="WormBaseParasite"/>
        </authorList>
    </citation>
    <scope>IDENTIFICATION</scope>
</reference>
<evidence type="ECO:0000259" key="2">
    <source>
        <dbReference type="PROSITE" id="PS51934"/>
    </source>
</evidence>
<name>A0A914E6A1_9BILA</name>
<keyword evidence="1" id="KW-1133">Transmembrane helix</keyword>